<accession>A0A2T3FMF6</accession>
<name>A0A2T3FMF6_9CLOT</name>
<dbReference type="InterPro" id="IPR002912">
    <property type="entry name" value="ACT_dom"/>
</dbReference>
<dbReference type="Pfam" id="PF19571">
    <property type="entry name" value="ACT_8"/>
    <property type="match status" value="1"/>
</dbReference>
<feature type="domain" description="ACT" evidence="1">
    <location>
        <begin position="4"/>
        <end position="78"/>
    </location>
</feature>
<evidence type="ECO:0000313" key="2">
    <source>
        <dbReference type="EMBL" id="PST36466.1"/>
    </source>
</evidence>
<dbReference type="InterPro" id="IPR045739">
    <property type="entry name" value="ACT_dom_pair"/>
</dbReference>
<dbReference type="EMBL" id="PYLO01000004">
    <property type="protein sequence ID" value="PST36466.1"/>
    <property type="molecule type" value="Genomic_DNA"/>
</dbReference>
<dbReference type="AlphaFoldDB" id="A0A2T3FMF6"/>
<evidence type="ECO:0000313" key="3">
    <source>
        <dbReference type="Proteomes" id="UP000241048"/>
    </source>
</evidence>
<dbReference type="RefSeq" id="WP_022360619.1">
    <property type="nucleotide sequence ID" value="NZ_DBFBUD010000218.1"/>
</dbReference>
<evidence type="ECO:0000259" key="1">
    <source>
        <dbReference type="PROSITE" id="PS51671"/>
    </source>
</evidence>
<dbReference type="InterPro" id="IPR045865">
    <property type="entry name" value="ACT-like_dom_sf"/>
</dbReference>
<keyword evidence="3" id="KW-1185">Reference proteome</keyword>
<organism evidence="2 3">
    <name type="scientific">Clostridium fessum</name>
    <dbReference type="NCBI Taxonomy" id="2126740"/>
    <lineage>
        <taxon>Bacteria</taxon>
        <taxon>Bacillati</taxon>
        <taxon>Bacillota</taxon>
        <taxon>Clostridia</taxon>
        <taxon>Eubacteriales</taxon>
        <taxon>Clostridiaceae</taxon>
        <taxon>Clostridium</taxon>
    </lineage>
</organism>
<protein>
    <submittedName>
        <fullName evidence="2">Amino acid-binding protein</fullName>
    </submittedName>
</protein>
<gene>
    <name evidence="2" type="ORF">C7U56_11775</name>
</gene>
<proteinExistence type="predicted"/>
<dbReference type="SUPFAM" id="SSF55021">
    <property type="entry name" value="ACT-like"/>
    <property type="match status" value="2"/>
</dbReference>
<sequence>MLSQVSIFAENKKGRLQNITSLLQKENINIWGSITNDSAEYGIIRMVVSNPEHAEKVLAEAGYLCRLTEVLGVELDDEVGALNRLLISLEESNINVDYLYLSFNRDSGKPVMVLHTDDVREVSICLTSKGYKVL</sequence>
<dbReference type="PANTHER" id="PTHR40099">
    <property type="entry name" value="ACETOLACTATE SYNTHASE, SMALL SUBUNIT"/>
    <property type="match status" value="1"/>
</dbReference>
<dbReference type="PROSITE" id="PS51671">
    <property type="entry name" value="ACT"/>
    <property type="match status" value="1"/>
</dbReference>
<dbReference type="GeneID" id="79840976"/>
<dbReference type="PANTHER" id="PTHR40099:SF1">
    <property type="entry name" value="ACETOLACTATE SYNTHASE, SMALL SUBUNIT"/>
    <property type="match status" value="1"/>
</dbReference>
<reference evidence="2 3" key="1">
    <citation type="submission" date="2018-03" db="EMBL/GenBank/DDBJ databases">
        <title>Lachnoclostridium SNUG30386 gen.nov., sp.nov., isolated from human faeces.</title>
        <authorList>
            <person name="Seo B."/>
            <person name="Jeon K."/>
            <person name="Ko G."/>
        </authorList>
    </citation>
    <scope>NUCLEOTIDE SEQUENCE [LARGE SCALE GENOMIC DNA]</scope>
    <source>
        <strain evidence="2 3">SNUG30386</strain>
    </source>
</reference>
<dbReference type="Proteomes" id="UP000241048">
    <property type="component" value="Unassembled WGS sequence"/>
</dbReference>
<comment type="caution">
    <text evidence="2">The sequence shown here is derived from an EMBL/GenBank/DDBJ whole genome shotgun (WGS) entry which is preliminary data.</text>
</comment>
<dbReference type="Gene3D" id="3.30.2130.10">
    <property type="entry name" value="VC0802-like"/>
    <property type="match status" value="1"/>
</dbReference>